<proteinExistence type="predicted"/>
<sequence>MASIHPAAFLFFYHSILSVSINALHFQQAGA</sequence>
<feature type="non-terminal residue" evidence="1">
    <location>
        <position position="31"/>
    </location>
</feature>
<name>A0A382AUL1_9ZZZZ</name>
<protein>
    <submittedName>
        <fullName evidence="1">Uncharacterized protein</fullName>
    </submittedName>
</protein>
<gene>
    <name evidence="1" type="ORF">METZ01_LOCUS157865</name>
</gene>
<evidence type="ECO:0000313" key="1">
    <source>
        <dbReference type="EMBL" id="SVB05011.1"/>
    </source>
</evidence>
<organism evidence="1">
    <name type="scientific">marine metagenome</name>
    <dbReference type="NCBI Taxonomy" id="408172"/>
    <lineage>
        <taxon>unclassified sequences</taxon>
        <taxon>metagenomes</taxon>
        <taxon>ecological metagenomes</taxon>
    </lineage>
</organism>
<dbReference type="AlphaFoldDB" id="A0A382AUL1"/>
<reference evidence="1" key="1">
    <citation type="submission" date="2018-05" db="EMBL/GenBank/DDBJ databases">
        <authorList>
            <person name="Lanie J.A."/>
            <person name="Ng W.-L."/>
            <person name="Kazmierczak K.M."/>
            <person name="Andrzejewski T.M."/>
            <person name="Davidsen T.M."/>
            <person name="Wayne K.J."/>
            <person name="Tettelin H."/>
            <person name="Glass J.I."/>
            <person name="Rusch D."/>
            <person name="Podicherti R."/>
            <person name="Tsui H.-C.T."/>
            <person name="Winkler M.E."/>
        </authorList>
    </citation>
    <scope>NUCLEOTIDE SEQUENCE</scope>
</reference>
<accession>A0A382AUL1</accession>
<dbReference type="EMBL" id="UINC01026836">
    <property type="protein sequence ID" value="SVB05011.1"/>
    <property type="molecule type" value="Genomic_DNA"/>
</dbReference>